<proteinExistence type="inferred from homology"/>
<dbReference type="Pfam" id="PF01121">
    <property type="entry name" value="CoaE"/>
    <property type="match status" value="1"/>
</dbReference>
<reference evidence="7 8" key="1">
    <citation type="submission" date="2019-12" db="EMBL/GenBank/DDBJ databases">
        <title>Comparative genomics gives insights into the taxonomy of the Azoarcus-Aromatoleum group and reveals separate origins of nif in the plant-associated Azoarcus and non-plant-associated Aromatoleum sub-groups.</title>
        <authorList>
            <person name="Lafos M."/>
            <person name="Maluk M."/>
            <person name="Batista M."/>
            <person name="Junghare M."/>
            <person name="Carmona M."/>
            <person name="Faoro H."/>
            <person name="Cruz L.M."/>
            <person name="Battistoni F."/>
            <person name="De Souza E."/>
            <person name="Pedrosa F."/>
            <person name="Chen W.-M."/>
            <person name="Poole P.S."/>
            <person name="Dixon R.A."/>
            <person name="James E.K."/>
        </authorList>
    </citation>
    <scope>NUCLEOTIDE SEQUENCE [LARGE SCALE GENOMIC DNA]</scope>
    <source>
        <strain evidence="7 8">T</strain>
    </source>
</reference>
<dbReference type="EC" id="2.7.1.24" evidence="5 6"/>
<dbReference type="PANTHER" id="PTHR10695:SF46">
    <property type="entry name" value="BIFUNCTIONAL COENZYME A SYNTHASE-RELATED"/>
    <property type="match status" value="1"/>
</dbReference>
<dbReference type="Gene3D" id="3.40.50.300">
    <property type="entry name" value="P-loop containing nucleotide triphosphate hydrolases"/>
    <property type="match status" value="1"/>
</dbReference>
<keyword evidence="5 7" id="KW-0808">Transferase</keyword>
<dbReference type="GO" id="GO:0004140">
    <property type="term" value="F:dephospho-CoA kinase activity"/>
    <property type="evidence" value="ECO:0007669"/>
    <property type="project" value="UniProtKB-EC"/>
</dbReference>
<keyword evidence="2 5" id="KW-0547">Nucleotide-binding</keyword>
<evidence type="ECO:0000313" key="7">
    <source>
        <dbReference type="EMBL" id="NMG01024.1"/>
    </source>
</evidence>
<dbReference type="SUPFAM" id="SSF52540">
    <property type="entry name" value="P-loop containing nucleoside triphosphate hydrolases"/>
    <property type="match status" value="1"/>
</dbReference>
<evidence type="ECO:0000256" key="2">
    <source>
        <dbReference type="ARBA" id="ARBA00022741"/>
    </source>
</evidence>
<dbReference type="InterPro" id="IPR027417">
    <property type="entry name" value="P-loop_NTPase"/>
</dbReference>
<gene>
    <name evidence="5" type="primary">coaE</name>
    <name evidence="7" type="ORF">GPA27_27005</name>
</gene>
<dbReference type="NCBIfam" id="TIGR00152">
    <property type="entry name" value="dephospho-CoA kinase"/>
    <property type="match status" value="1"/>
</dbReference>
<keyword evidence="5" id="KW-0963">Cytoplasm</keyword>
<evidence type="ECO:0000256" key="1">
    <source>
        <dbReference type="ARBA" id="ARBA00009018"/>
    </source>
</evidence>
<evidence type="ECO:0000256" key="3">
    <source>
        <dbReference type="ARBA" id="ARBA00022840"/>
    </source>
</evidence>
<evidence type="ECO:0000313" key="8">
    <source>
        <dbReference type="Proteomes" id="UP000634522"/>
    </source>
</evidence>
<protein>
    <recommendedName>
        <fullName evidence="5 6">Dephospho-CoA kinase</fullName>
        <ecNumber evidence="5 6">2.7.1.24</ecNumber>
    </recommendedName>
    <alternativeName>
        <fullName evidence="5">Dephosphocoenzyme A kinase</fullName>
    </alternativeName>
</protein>
<dbReference type="EMBL" id="WTVS01000122">
    <property type="protein sequence ID" value="NMG01024.1"/>
    <property type="molecule type" value="Genomic_DNA"/>
</dbReference>
<dbReference type="InterPro" id="IPR001977">
    <property type="entry name" value="Depp_CoAkinase"/>
</dbReference>
<dbReference type="Proteomes" id="UP000634522">
    <property type="component" value="Unassembled WGS sequence"/>
</dbReference>
<name>A0ABX1NNS9_9RHOO</name>
<dbReference type="PANTHER" id="PTHR10695">
    <property type="entry name" value="DEPHOSPHO-COA KINASE-RELATED"/>
    <property type="match status" value="1"/>
</dbReference>
<evidence type="ECO:0000256" key="6">
    <source>
        <dbReference type="NCBIfam" id="TIGR00152"/>
    </source>
</evidence>
<keyword evidence="8" id="KW-1185">Reference proteome</keyword>
<dbReference type="PROSITE" id="PS51219">
    <property type="entry name" value="DPCK"/>
    <property type="match status" value="1"/>
</dbReference>
<organism evidence="7 8">
    <name type="scientific">Aromatoleum toluolicum</name>
    <dbReference type="NCBI Taxonomy" id="90060"/>
    <lineage>
        <taxon>Bacteria</taxon>
        <taxon>Pseudomonadati</taxon>
        <taxon>Pseudomonadota</taxon>
        <taxon>Betaproteobacteria</taxon>
        <taxon>Rhodocyclales</taxon>
        <taxon>Rhodocyclaceae</taxon>
        <taxon>Aromatoleum</taxon>
    </lineage>
</organism>
<comment type="subcellular location">
    <subcellularLocation>
        <location evidence="5">Cytoplasm</location>
    </subcellularLocation>
</comment>
<comment type="caution">
    <text evidence="7">The sequence shown here is derived from an EMBL/GenBank/DDBJ whole genome shotgun (WGS) entry which is preliminary data.</text>
</comment>
<sequence length="208" mass="21948">MHTMSNSPYVVGLTGGIGSGKSAAADRFGELGAAIVDTDAIAHALTAPGGLAIPAIRAAFGDALITPDGALDRKAMRDRAFADPNERRRLEAILHPAIGAESARQVSAARAPYVVLVVPLLVESGKYRERCDSLCVVDCPIDVQVGRVMTRSRLPEEQVRAIMATQASREQRLAAADEVIDNGGDLAALIAQVDRLHEKYLAAARALA</sequence>
<comment type="function">
    <text evidence="5">Catalyzes the phosphorylation of the 3'-hydroxyl group of dephosphocoenzyme A to form coenzyme A.</text>
</comment>
<keyword evidence="3 5" id="KW-0067">ATP-binding</keyword>
<dbReference type="CDD" id="cd02022">
    <property type="entry name" value="DPCK"/>
    <property type="match status" value="1"/>
</dbReference>
<evidence type="ECO:0000256" key="5">
    <source>
        <dbReference type="HAMAP-Rule" id="MF_00376"/>
    </source>
</evidence>
<comment type="similarity">
    <text evidence="1 5">Belongs to the CoaE family.</text>
</comment>
<accession>A0ABX1NNS9</accession>
<keyword evidence="4 5" id="KW-0173">Coenzyme A biosynthesis</keyword>
<dbReference type="HAMAP" id="MF_00376">
    <property type="entry name" value="Dephospho_CoA_kinase"/>
    <property type="match status" value="1"/>
</dbReference>
<keyword evidence="5 7" id="KW-0418">Kinase</keyword>
<feature type="binding site" evidence="5">
    <location>
        <begin position="18"/>
        <end position="23"/>
    </location>
    <ligand>
        <name>ATP</name>
        <dbReference type="ChEBI" id="CHEBI:30616"/>
    </ligand>
</feature>
<comment type="catalytic activity">
    <reaction evidence="5">
        <text>3'-dephospho-CoA + ATP = ADP + CoA + H(+)</text>
        <dbReference type="Rhea" id="RHEA:18245"/>
        <dbReference type="ChEBI" id="CHEBI:15378"/>
        <dbReference type="ChEBI" id="CHEBI:30616"/>
        <dbReference type="ChEBI" id="CHEBI:57287"/>
        <dbReference type="ChEBI" id="CHEBI:57328"/>
        <dbReference type="ChEBI" id="CHEBI:456216"/>
        <dbReference type="EC" id="2.7.1.24"/>
    </reaction>
</comment>
<comment type="pathway">
    <text evidence="5">Cofactor biosynthesis; coenzyme A biosynthesis; CoA from (R)-pantothenate: step 5/5.</text>
</comment>
<evidence type="ECO:0000256" key="4">
    <source>
        <dbReference type="ARBA" id="ARBA00022993"/>
    </source>
</evidence>